<dbReference type="CDD" id="cd14125">
    <property type="entry name" value="STKc_CK1_delta_epsilon"/>
    <property type="match status" value="1"/>
</dbReference>
<dbReference type="InterPro" id="IPR017441">
    <property type="entry name" value="Protein_kinase_ATP_BS"/>
</dbReference>
<keyword evidence="6 17" id="KW-0418">Kinase</keyword>
<keyword evidence="4" id="KW-0808">Transferase</keyword>
<dbReference type="EC" id="2.7.11.1" evidence="2"/>
<dbReference type="Gene3D" id="3.30.40.10">
    <property type="entry name" value="Zinc/RING finger domain, C3HC4 (zinc finger)"/>
    <property type="match status" value="1"/>
</dbReference>
<evidence type="ECO:0000256" key="7">
    <source>
        <dbReference type="ARBA" id="ARBA00022840"/>
    </source>
</evidence>
<dbReference type="SUPFAM" id="SSF57850">
    <property type="entry name" value="RING/U-box"/>
    <property type="match status" value="1"/>
</dbReference>
<feature type="compositionally biased region" description="Low complexity" evidence="14">
    <location>
        <begin position="315"/>
        <end position="324"/>
    </location>
</feature>
<dbReference type="GO" id="GO:0004674">
    <property type="term" value="F:protein serine/threonine kinase activity"/>
    <property type="evidence" value="ECO:0007669"/>
    <property type="project" value="UniProtKB-KW"/>
</dbReference>
<dbReference type="OrthoDB" id="5800476at2759"/>
<dbReference type="SUPFAM" id="SSF56112">
    <property type="entry name" value="Protein kinase-like (PK-like)"/>
    <property type="match status" value="1"/>
</dbReference>
<dbReference type="EMBL" id="JABANN010000051">
    <property type="protein sequence ID" value="KAF4673414.1"/>
    <property type="molecule type" value="Genomic_DNA"/>
</dbReference>
<evidence type="ECO:0000256" key="12">
    <source>
        <dbReference type="PROSITE-ProRule" id="PRU10141"/>
    </source>
</evidence>
<dbReference type="PROSITE" id="PS50011">
    <property type="entry name" value="PROTEIN_KINASE_DOM"/>
    <property type="match status" value="1"/>
</dbReference>
<evidence type="ECO:0000313" key="17">
    <source>
        <dbReference type="EMBL" id="KAF4667691.1"/>
    </source>
</evidence>
<evidence type="ECO:0000259" key="15">
    <source>
        <dbReference type="PROSITE" id="PS50011"/>
    </source>
</evidence>
<dbReference type="EMBL" id="JABAHT010000050">
    <property type="protein sequence ID" value="KAF4667691.1"/>
    <property type="molecule type" value="Genomic_DNA"/>
</dbReference>
<feature type="domain" description="Protein kinase" evidence="15">
    <location>
        <begin position="13"/>
        <end position="282"/>
    </location>
</feature>
<feature type="domain" description="UBP-type" evidence="16">
    <location>
        <begin position="550"/>
        <end position="683"/>
    </location>
</feature>
<keyword evidence="11" id="KW-0479">Metal-binding</keyword>
<dbReference type="PROSITE" id="PS00108">
    <property type="entry name" value="PROTEIN_KINASE_ST"/>
    <property type="match status" value="1"/>
</dbReference>
<dbReference type="Proteomes" id="UP000570595">
    <property type="component" value="Unassembled WGS sequence"/>
</dbReference>
<feature type="region of interest" description="Disordered" evidence="14">
    <location>
        <begin position="305"/>
        <end position="325"/>
    </location>
</feature>
<dbReference type="PANTHER" id="PTHR11909">
    <property type="entry name" value="CASEIN KINASE-RELATED"/>
    <property type="match status" value="1"/>
</dbReference>
<evidence type="ECO:0000313" key="20">
    <source>
        <dbReference type="Proteomes" id="UP000572268"/>
    </source>
</evidence>
<comment type="catalytic activity">
    <reaction evidence="9">
        <text>L-threonyl-[protein] + ATP = O-phospho-L-threonyl-[protein] + ADP + H(+)</text>
        <dbReference type="Rhea" id="RHEA:46608"/>
        <dbReference type="Rhea" id="RHEA-COMP:11060"/>
        <dbReference type="Rhea" id="RHEA-COMP:11605"/>
        <dbReference type="ChEBI" id="CHEBI:15378"/>
        <dbReference type="ChEBI" id="CHEBI:30013"/>
        <dbReference type="ChEBI" id="CHEBI:30616"/>
        <dbReference type="ChEBI" id="CHEBI:61977"/>
        <dbReference type="ChEBI" id="CHEBI:456216"/>
        <dbReference type="EC" id="2.7.11.1"/>
    </reaction>
</comment>
<keyword evidence="5 12" id="KW-0547">Nucleotide-binding</keyword>
<evidence type="ECO:0000256" key="10">
    <source>
        <dbReference type="ARBA" id="ARBA00048679"/>
    </source>
</evidence>
<dbReference type="InterPro" id="IPR013083">
    <property type="entry name" value="Znf_RING/FYVE/PHD"/>
</dbReference>
<evidence type="ECO:0000256" key="5">
    <source>
        <dbReference type="ARBA" id="ARBA00022741"/>
    </source>
</evidence>
<evidence type="ECO:0000256" key="2">
    <source>
        <dbReference type="ARBA" id="ARBA00012513"/>
    </source>
</evidence>
<feature type="binding site" evidence="12">
    <location>
        <position position="42"/>
    </location>
    <ligand>
        <name>ATP</name>
        <dbReference type="ChEBI" id="CHEBI:30616"/>
    </ligand>
</feature>
<comment type="catalytic activity">
    <reaction evidence="10">
        <text>L-seryl-[protein] + ATP = O-phospho-L-seryl-[protein] + ADP + H(+)</text>
        <dbReference type="Rhea" id="RHEA:17989"/>
        <dbReference type="Rhea" id="RHEA-COMP:9863"/>
        <dbReference type="Rhea" id="RHEA-COMP:11604"/>
        <dbReference type="ChEBI" id="CHEBI:15378"/>
        <dbReference type="ChEBI" id="CHEBI:29999"/>
        <dbReference type="ChEBI" id="CHEBI:30616"/>
        <dbReference type="ChEBI" id="CHEBI:83421"/>
        <dbReference type="ChEBI" id="CHEBI:456216"/>
        <dbReference type="EC" id="2.7.11.1"/>
    </reaction>
</comment>
<evidence type="ECO:0000256" key="11">
    <source>
        <dbReference type="PROSITE-ProRule" id="PRU00502"/>
    </source>
</evidence>
<evidence type="ECO:0000256" key="8">
    <source>
        <dbReference type="ARBA" id="ARBA00023860"/>
    </source>
</evidence>
<protein>
    <recommendedName>
        <fullName evidence="8">Casein kinase I</fullName>
        <ecNumber evidence="2">2.7.11.1</ecNumber>
    </recommendedName>
</protein>
<dbReference type="SMART" id="SM00220">
    <property type="entry name" value="S_TKc"/>
    <property type="match status" value="1"/>
</dbReference>
<evidence type="ECO:0000259" key="16">
    <source>
        <dbReference type="PROSITE" id="PS50271"/>
    </source>
</evidence>
<dbReference type="SMART" id="SM00290">
    <property type="entry name" value="ZnF_UBP"/>
    <property type="match status" value="1"/>
</dbReference>
<feature type="coiled-coil region" evidence="13">
    <location>
        <begin position="717"/>
        <end position="812"/>
    </location>
</feature>
<dbReference type="Pfam" id="PF02148">
    <property type="entry name" value="zf-UBP"/>
    <property type="match status" value="1"/>
</dbReference>
<dbReference type="FunFam" id="1.10.510.10:FF:000159">
    <property type="entry name" value="Casein kinase I hhp1"/>
    <property type="match status" value="1"/>
</dbReference>
<dbReference type="GO" id="GO:0005524">
    <property type="term" value="F:ATP binding"/>
    <property type="evidence" value="ECO:0007669"/>
    <property type="project" value="UniProtKB-UniRule"/>
</dbReference>
<evidence type="ECO:0000256" key="13">
    <source>
        <dbReference type="SAM" id="Coils"/>
    </source>
</evidence>
<gene>
    <name evidence="17" type="primary">CSNK1D_5</name>
    <name evidence="18" type="synonym">CSNK1D_3</name>
    <name evidence="18" type="ORF">FOL46_007330</name>
    <name evidence="17" type="ORF">FOZ61_007940</name>
</gene>
<keyword evidence="11" id="KW-0862">Zinc</keyword>
<dbReference type="InterPro" id="IPR000719">
    <property type="entry name" value="Prot_kinase_dom"/>
</dbReference>
<accession>A0A7J6M9H3</accession>
<evidence type="ECO:0000256" key="4">
    <source>
        <dbReference type="ARBA" id="ARBA00022679"/>
    </source>
</evidence>
<keyword evidence="3" id="KW-0723">Serine/threonine-protein kinase</keyword>
<proteinExistence type="inferred from homology"/>
<keyword evidence="7 12" id="KW-0067">ATP-binding</keyword>
<evidence type="ECO:0000256" key="6">
    <source>
        <dbReference type="ARBA" id="ARBA00022777"/>
    </source>
</evidence>
<dbReference type="InterPro" id="IPR001607">
    <property type="entry name" value="Znf_UBP"/>
</dbReference>
<evidence type="ECO:0000256" key="14">
    <source>
        <dbReference type="SAM" id="MobiDB-lite"/>
    </source>
</evidence>
<comment type="similarity">
    <text evidence="1">Belongs to the protein kinase superfamily. CK1 Ser/Thr protein kinase family. Casein kinase I subfamily.</text>
</comment>
<feature type="region of interest" description="Disordered" evidence="14">
    <location>
        <begin position="677"/>
        <end position="709"/>
    </location>
</feature>
<evidence type="ECO:0000256" key="3">
    <source>
        <dbReference type="ARBA" id="ARBA00022527"/>
    </source>
</evidence>
<dbReference type="Proteomes" id="UP000572268">
    <property type="component" value="Unassembled WGS sequence"/>
</dbReference>
<name>A0A7J6M9H3_PEROL</name>
<organism evidence="17 19">
    <name type="scientific">Perkinsus olseni</name>
    <name type="common">Perkinsus atlanticus</name>
    <dbReference type="NCBI Taxonomy" id="32597"/>
    <lineage>
        <taxon>Eukaryota</taxon>
        <taxon>Sar</taxon>
        <taxon>Alveolata</taxon>
        <taxon>Perkinsozoa</taxon>
        <taxon>Perkinsea</taxon>
        <taxon>Perkinsida</taxon>
        <taxon>Perkinsidae</taxon>
        <taxon>Perkinsus</taxon>
    </lineage>
</organism>
<keyword evidence="11" id="KW-0863">Zinc-finger</keyword>
<keyword evidence="13" id="KW-0175">Coiled coil</keyword>
<dbReference type="InterPro" id="IPR011009">
    <property type="entry name" value="Kinase-like_dom_sf"/>
</dbReference>
<dbReference type="Gene3D" id="1.10.510.10">
    <property type="entry name" value="Transferase(Phosphotransferase) domain 1"/>
    <property type="match status" value="1"/>
</dbReference>
<evidence type="ECO:0000313" key="18">
    <source>
        <dbReference type="EMBL" id="KAF4673414.1"/>
    </source>
</evidence>
<reference evidence="19 20" key="1">
    <citation type="submission" date="2020-04" db="EMBL/GenBank/DDBJ databases">
        <title>Perkinsus olseni comparative genomics.</title>
        <authorList>
            <person name="Bogema D.R."/>
        </authorList>
    </citation>
    <scope>NUCLEOTIDE SEQUENCE [LARGE SCALE GENOMIC DNA]</scope>
    <source>
        <strain evidence="17">ATCC PRA-179</strain>
        <strain evidence="18">ATCC PRA-31</strain>
    </source>
</reference>
<dbReference type="GO" id="GO:0008270">
    <property type="term" value="F:zinc ion binding"/>
    <property type="evidence" value="ECO:0007669"/>
    <property type="project" value="UniProtKB-KW"/>
</dbReference>
<dbReference type="PROSITE" id="PS50271">
    <property type="entry name" value="ZF_UBP"/>
    <property type="match status" value="1"/>
</dbReference>
<dbReference type="InterPro" id="IPR050235">
    <property type="entry name" value="CK1_Ser-Thr_kinase"/>
</dbReference>
<dbReference type="PROSITE" id="PS00107">
    <property type="entry name" value="PROTEIN_KINASE_ATP"/>
    <property type="match status" value="1"/>
</dbReference>
<dbReference type="InterPro" id="IPR008271">
    <property type="entry name" value="Ser/Thr_kinase_AS"/>
</dbReference>
<evidence type="ECO:0000256" key="9">
    <source>
        <dbReference type="ARBA" id="ARBA00047899"/>
    </source>
</evidence>
<evidence type="ECO:0000313" key="19">
    <source>
        <dbReference type="Proteomes" id="UP000570595"/>
    </source>
</evidence>
<dbReference type="Pfam" id="PF00069">
    <property type="entry name" value="Pkinase"/>
    <property type="match status" value="1"/>
</dbReference>
<sequence length="856" mass="97072">MSGSMDLRVGGKFRIGRKIGSGSFGDIYVGTNLQTGEEVAIKLESIKSKHPQLLYESKLYKILAGGVGIPLVHWYGVEGDYNVMVIDLLGPSLEDLFTFCNRKFSLKTVLMLADQMINRVEYVHARNFIHRDIKPDNFLIGLGRKANQVSIIDFGLAKKYRDPKTQQHIPYRENKNLTGTARYASVNTHLGIEQSRRDDLEALGYVLMYFNRGSLPWQGLRAHTKKDKYEKIMEKKMSTPVEVLCKNFPCEFVNYLNYCRSLRFEDRPDYAYLRRSLKDLFFREAFQYDFVFDWTILNYERSQQSSQGSAGGANQGKPAQAAGQAKEDSMAAATGIVRDFCMFRARVWFIAKQDSLPAIEKWRKHFQSEASMFESRDESVDSTSDDECYGVIEEQPTQHCRLTLYRDDSGGSFDGVNALPLQRSREVLVLGITDRSDVAPWLDAFVDDIVRASYLIYENSGSTGSVDDQPGDTSASCKGSVVISFQSQNAADKFYKRYHNRHFGRSESRHSAGPVCYVLFLSELRVSICSSIEEMKASATPRRGYGSPLPSCPYCLERLDVTVTGIITGKHGWLEMSSGTNRADWCECCERMHRPTTTMKCEECGAAHTRDAPMWVCLVCGHVGCGRYTKAACAKHHALESGHSLCVEVSSGRIWDYKRDAFVHRRLVQESGRMLDLEPAAESSSPESSADDRRARRASMNAGQSSTARSELDILLSSQIEEERRRYEEACAELEAIGESRASHEQYLMEMVDMPELEKTETLLKTRKEEVAALRHELKRLRRLRSKHEKELDELQKTLAKLRSERSSLEKQVNRTPLVSVEIEDDKEIQRLRKEVDELSLRISNLDSPPGQNGVS</sequence>
<evidence type="ECO:0000256" key="1">
    <source>
        <dbReference type="ARBA" id="ARBA00005926"/>
    </source>
</evidence>
<dbReference type="AlphaFoldDB" id="A0A7J6M9H3"/>
<dbReference type="FunFam" id="3.30.200.20:FF:000538">
    <property type="entry name" value="Putative Casein kinase I"/>
    <property type="match status" value="1"/>
</dbReference>
<comment type="caution">
    <text evidence="17">The sequence shown here is derived from an EMBL/GenBank/DDBJ whole genome shotgun (WGS) entry which is preliminary data.</text>
</comment>